<keyword evidence="3" id="KW-1003">Cell membrane</keyword>
<evidence type="ECO:0000313" key="8">
    <source>
        <dbReference type="EMBL" id="HGT37902.1"/>
    </source>
</evidence>
<dbReference type="GO" id="GO:0015031">
    <property type="term" value="P:protein transport"/>
    <property type="evidence" value="ECO:0007669"/>
    <property type="project" value="UniProtKB-KW"/>
</dbReference>
<name>A0A7C4LIG7_9PLAN</name>
<evidence type="ECO:0000256" key="6">
    <source>
        <dbReference type="ARBA" id="ARBA00023136"/>
    </source>
</evidence>
<evidence type="ECO:0000256" key="5">
    <source>
        <dbReference type="ARBA" id="ARBA00022989"/>
    </source>
</evidence>
<keyword evidence="7" id="KW-0813">Transport</keyword>
<dbReference type="PANTHER" id="PTHR30558">
    <property type="entry name" value="EXBD MEMBRANE COMPONENT OF PMF-DRIVEN MACROMOLECULE IMPORT SYSTEM"/>
    <property type="match status" value="1"/>
</dbReference>
<comment type="subcellular location">
    <subcellularLocation>
        <location evidence="1">Cell membrane</location>
        <topology evidence="1">Single-pass membrane protein</topology>
    </subcellularLocation>
    <subcellularLocation>
        <location evidence="7">Cell membrane</location>
        <topology evidence="7">Single-pass type II membrane protein</topology>
    </subcellularLocation>
</comment>
<reference evidence="8" key="1">
    <citation type="journal article" date="2020" name="mSystems">
        <title>Genome- and Community-Level Interaction Insights into Carbon Utilization and Element Cycling Functions of Hydrothermarchaeota in Hydrothermal Sediment.</title>
        <authorList>
            <person name="Zhou Z."/>
            <person name="Liu Y."/>
            <person name="Xu W."/>
            <person name="Pan J."/>
            <person name="Luo Z.H."/>
            <person name="Li M."/>
        </authorList>
    </citation>
    <scope>NUCLEOTIDE SEQUENCE [LARGE SCALE GENOMIC DNA]</scope>
    <source>
        <strain evidence="8">SpSt-508</strain>
    </source>
</reference>
<dbReference type="PANTHER" id="PTHR30558:SF3">
    <property type="entry name" value="BIOPOLYMER TRANSPORT PROTEIN EXBD-RELATED"/>
    <property type="match status" value="1"/>
</dbReference>
<dbReference type="InterPro" id="IPR003400">
    <property type="entry name" value="ExbD"/>
</dbReference>
<comment type="caution">
    <text evidence="8">The sequence shown here is derived from an EMBL/GenBank/DDBJ whole genome shotgun (WGS) entry which is preliminary data.</text>
</comment>
<dbReference type="EMBL" id="DSVQ01000003">
    <property type="protein sequence ID" value="HGT37902.1"/>
    <property type="molecule type" value="Genomic_DNA"/>
</dbReference>
<sequence length="169" mass="18743">MKLVKGSSAPSKVEVQMSPMIDIVFQLLIFFLLQLKIVSPEGNFNVNLPIGAPSPVKSDVLNIPDIKVGLRADADGNLTQITLGQLSLGNNELAFERLNSEILKMIQHPGTPLAKEVEVEIDADYELQYKYVIKAVSKCTGRIDPQTKQLVRYIEKIKFAPPRKPKSEA</sequence>
<evidence type="ECO:0000256" key="3">
    <source>
        <dbReference type="ARBA" id="ARBA00022475"/>
    </source>
</evidence>
<protein>
    <submittedName>
        <fullName evidence="8">Biopolymer transporter ExbD</fullName>
    </submittedName>
</protein>
<keyword evidence="5" id="KW-1133">Transmembrane helix</keyword>
<dbReference type="Pfam" id="PF02472">
    <property type="entry name" value="ExbD"/>
    <property type="match status" value="1"/>
</dbReference>
<keyword evidence="4 7" id="KW-0812">Transmembrane</keyword>
<evidence type="ECO:0000256" key="2">
    <source>
        <dbReference type="ARBA" id="ARBA00005811"/>
    </source>
</evidence>
<dbReference type="AlphaFoldDB" id="A0A7C4LIG7"/>
<dbReference type="GO" id="GO:0005886">
    <property type="term" value="C:plasma membrane"/>
    <property type="evidence" value="ECO:0007669"/>
    <property type="project" value="UniProtKB-SubCell"/>
</dbReference>
<organism evidence="8">
    <name type="scientific">Schlesneria paludicola</name>
    <dbReference type="NCBI Taxonomy" id="360056"/>
    <lineage>
        <taxon>Bacteria</taxon>
        <taxon>Pseudomonadati</taxon>
        <taxon>Planctomycetota</taxon>
        <taxon>Planctomycetia</taxon>
        <taxon>Planctomycetales</taxon>
        <taxon>Planctomycetaceae</taxon>
        <taxon>Schlesneria</taxon>
    </lineage>
</organism>
<proteinExistence type="inferred from homology"/>
<keyword evidence="7" id="KW-0653">Protein transport</keyword>
<keyword evidence="6" id="KW-0472">Membrane</keyword>
<comment type="similarity">
    <text evidence="2 7">Belongs to the ExbD/TolR family.</text>
</comment>
<evidence type="ECO:0000256" key="7">
    <source>
        <dbReference type="RuleBase" id="RU003879"/>
    </source>
</evidence>
<evidence type="ECO:0000256" key="1">
    <source>
        <dbReference type="ARBA" id="ARBA00004162"/>
    </source>
</evidence>
<accession>A0A7C4LIG7</accession>
<dbReference type="GO" id="GO:0022857">
    <property type="term" value="F:transmembrane transporter activity"/>
    <property type="evidence" value="ECO:0007669"/>
    <property type="project" value="InterPro"/>
</dbReference>
<gene>
    <name evidence="8" type="ORF">ENS64_01335</name>
</gene>
<evidence type="ECO:0000256" key="4">
    <source>
        <dbReference type="ARBA" id="ARBA00022692"/>
    </source>
</evidence>